<dbReference type="Proteomes" id="UP000654075">
    <property type="component" value="Unassembled WGS sequence"/>
</dbReference>
<protein>
    <submittedName>
        <fullName evidence="2">Uncharacterized protein</fullName>
    </submittedName>
</protein>
<feature type="region of interest" description="Disordered" evidence="1">
    <location>
        <begin position="52"/>
        <end position="78"/>
    </location>
</feature>
<sequence>MVSQWEAYKAAREKAFYVPALSEADKTAEIEDKAFLDTPGLWARSSHPNLSQTMSTFSTTNPDFASGSSPKNRSASDSRVGFVGSLAMGMPLRDGTFERHIEDALARKASTMRGPTRSLSEATLKARGLPPFHALDPWAPGTTCIRLVGTTTT</sequence>
<comment type="caution">
    <text evidence="2">The sequence shown here is derived from an EMBL/GenBank/DDBJ whole genome shotgun (WGS) entry which is preliminary data.</text>
</comment>
<dbReference type="EMBL" id="CAJNNV010026353">
    <property type="protein sequence ID" value="CAE8617970.1"/>
    <property type="molecule type" value="Genomic_DNA"/>
</dbReference>
<name>A0A813G063_POLGL</name>
<evidence type="ECO:0000313" key="2">
    <source>
        <dbReference type="EMBL" id="CAE8617970.1"/>
    </source>
</evidence>
<accession>A0A813G063</accession>
<organism evidence="2 3">
    <name type="scientific">Polarella glacialis</name>
    <name type="common">Dinoflagellate</name>
    <dbReference type="NCBI Taxonomy" id="89957"/>
    <lineage>
        <taxon>Eukaryota</taxon>
        <taxon>Sar</taxon>
        <taxon>Alveolata</taxon>
        <taxon>Dinophyceae</taxon>
        <taxon>Suessiales</taxon>
        <taxon>Suessiaceae</taxon>
        <taxon>Polarella</taxon>
    </lineage>
</organism>
<evidence type="ECO:0000313" key="3">
    <source>
        <dbReference type="Proteomes" id="UP000654075"/>
    </source>
</evidence>
<gene>
    <name evidence="2" type="ORF">PGLA1383_LOCUS35626</name>
</gene>
<reference evidence="2" key="1">
    <citation type="submission" date="2021-02" db="EMBL/GenBank/DDBJ databases">
        <authorList>
            <person name="Dougan E. K."/>
            <person name="Rhodes N."/>
            <person name="Thang M."/>
            <person name="Chan C."/>
        </authorList>
    </citation>
    <scope>NUCLEOTIDE SEQUENCE</scope>
</reference>
<proteinExistence type="predicted"/>
<feature type="compositionally biased region" description="Polar residues" evidence="1">
    <location>
        <begin position="52"/>
        <end position="77"/>
    </location>
</feature>
<evidence type="ECO:0000256" key="1">
    <source>
        <dbReference type="SAM" id="MobiDB-lite"/>
    </source>
</evidence>
<dbReference type="AlphaFoldDB" id="A0A813G063"/>
<keyword evidence="3" id="KW-1185">Reference proteome</keyword>